<dbReference type="RefSeq" id="WP_111874509.1">
    <property type="nucleotide sequence ID" value="NZ_JBGXAX010000007.1"/>
</dbReference>
<comment type="caution">
    <text evidence="2">The sequence shown here is derived from an EMBL/GenBank/DDBJ whole genome shotgun (WGS) entry which is preliminary data.</text>
</comment>
<evidence type="ECO:0000313" key="2">
    <source>
        <dbReference type="EMBL" id="MFM4894092.1"/>
    </source>
</evidence>
<dbReference type="EMBL" id="JBGXBU010000006">
    <property type="protein sequence ID" value="MFM4894092.1"/>
    <property type="molecule type" value="Genomic_DNA"/>
</dbReference>
<name>A0ABW9GSG9_9GAMM</name>
<dbReference type="InterPro" id="IPR023387">
    <property type="entry name" value="DUF1653-like_dom"/>
</dbReference>
<reference evidence="2 3" key="1">
    <citation type="submission" date="2024-09" db="EMBL/GenBank/DDBJ databases">
        <title>Aeromonas strains Genome sequencing and assembly.</title>
        <authorList>
            <person name="Hu X."/>
            <person name="Tang B."/>
        </authorList>
    </citation>
    <scope>NUCLEOTIDE SEQUENCE [LARGE SCALE GENOMIC DNA]</scope>
    <source>
        <strain evidence="2 3">NB23SCDHY001</strain>
    </source>
</reference>
<feature type="domain" description="DUF1653" evidence="1">
    <location>
        <begin position="13"/>
        <end position="72"/>
    </location>
</feature>
<evidence type="ECO:0000259" key="1">
    <source>
        <dbReference type="Pfam" id="PF07866"/>
    </source>
</evidence>
<evidence type="ECO:0000313" key="3">
    <source>
        <dbReference type="Proteomes" id="UP001630969"/>
    </source>
</evidence>
<organism evidence="2 3">
    <name type="scientific">Aeromonas bivalvium</name>
    <dbReference type="NCBI Taxonomy" id="440079"/>
    <lineage>
        <taxon>Bacteria</taxon>
        <taxon>Pseudomonadati</taxon>
        <taxon>Pseudomonadota</taxon>
        <taxon>Gammaproteobacteria</taxon>
        <taxon>Aeromonadales</taxon>
        <taxon>Aeromonadaceae</taxon>
        <taxon>Aeromonas</taxon>
    </lineage>
</organism>
<accession>A0ABW9GSG9</accession>
<dbReference type="Gene3D" id="2.30.30.320">
    <property type="entry name" value="DUF1653-like domain"/>
    <property type="match status" value="1"/>
</dbReference>
<dbReference type="GeneID" id="97221357"/>
<dbReference type="InterPro" id="IPR037135">
    <property type="entry name" value="DUF1653-like_dom_sf"/>
</dbReference>
<proteinExistence type="predicted"/>
<keyword evidence="3" id="KW-1185">Reference proteome</keyword>
<gene>
    <name evidence="2" type="ORF">ACEUDJ_14625</name>
</gene>
<protein>
    <submittedName>
        <fullName evidence="2">DUF1653 domain-containing protein</fullName>
    </submittedName>
</protein>
<dbReference type="Proteomes" id="UP001630969">
    <property type="component" value="Unassembled WGS sequence"/>
</dbReference>
<sequence>MDQQQGGPLPGPGRYRHCKGGFYRVLTLARHTETGESLVVYQSEQDGAIYARPLPMFMGSTEYRGQLVSRFTRVE</sequence>
<dbReference type="Pfam" id="PF07866">
    <property type="entry name" value="DUF1653"/>
    <property type="match status" value="1"/>
</dbReference>